<evidence type="ECO:0000313" key="1">
    <source>
        <dbReference type="EMBL" id="MED6237511.1"/>
    </source>
</evidence>
<gene>
    <name evidence="1" type="ORF">ATANTOWER_026480</name>
</gene>
<comment type="caution">
    <text evidence="1">The sequence shown here is derived from an EMBL/GenBank/DDBJ whole genome shotgun (WGS) entry which is preliminary data.</text>
</comment>
<proteinExistence type="predicted"/>
<protein>
    <submittedName>
        <fullName evidence="1">Uncharacterized protein</fullName>
    </submittedName>
</protein>
<keyword evidence="2" id="KW-1185">Reference proteome</keyword>
<sequence>MDPSCILSTVQAHDGGVTVLGISWYILTPLVPVEHDPVRLIWTKISEDYFQHLVYSMPQRIKAVLKAKWGATLVHQEGIPKTVVLEGIFWKIILVSFST</sequence>
<name>A0ABU7AI94_9TELE</name>
<reference evidence="1 2" key="1">
    <citation type="submission" date="2021-07" db="EMBL/GenBank/DDBJ databases">
        <authorList>
            <person name="Palmer J.M."/>
        </authorList>
    </citation>
    <scope>NUCLEOTIDE SEQUENCE [LARGE SCALE GENOMIC DNA]</scope>
    <source>
        <strain evidence="1 2">AT_MEX2019</strain>
        <tissue evidence="1">Muscle</tissue>
    </source>
</reference>
<dbReference type="EMBL" id="JAHUTI010016114">
    <property type="protein sequence ID" value="MED6237511.1"/>
    <property type="molecule type" value="Genomic_DNA"/>
</dbReference>
<organism evidence="1 2">
    <name type="scientific">Ataeniobius toweri</name>
    <dbReference type="NCBI Taxonomy" id="208326"/>
    <lineage>
        <taxon>Eukaryota</taxon>
        <taxon>Metazoa</taxon>
        <taxon>Chordata</taxon>
        <taxon>Craniata</taxon>
        <taxon>Vertebrata</taxon>
        <taxon>Euteleostomi</taxon>
        <taxon>Actinopterygii</taxon>
        <taxon>Neopterygii</taxon>
        <taxon>Teleostei</taxon>
        <taxon>Neoteleostei</taxon>
        <taxon>Acanthomorphata</taxon>
        <taxon>Ovalentaria</taxon>
        <taxon>Atherinomorphae</taxon>
        <taxon>Cyprinodontiformes</taxon>
        <taxon>Goodeidae</taxon>
        <taxon>Ataeniobius</taxon>
    </lineage>
</organism>
<accession>A0ABU7AI94</accession>
<dbReference type="Proteomes" id="UP001345963">
    <property type="component" value="Unassembled WGS sequence"/>
</dbReference>
<evidence type="ECO:0000313" key="2">
    <source>
        <dbReference type="Proteomes" id="UP001345963"/>
    </source>
</evidence>